<protein>
    <submittedName>
        <fullName evidence="1">Uncharacterized protein</fullName>
    </submittedName>
</protein>
<evidence type="ECO:0000313" key="1">
    <source>
        <dbReference type="EMBL" id="JAD23138.1"/>
    </source>
</evidence>
<proteinExistence type="predicted"/>
<dbReference type="EMBL" id="GBRH01274757">
    <property type="protein sequence ID" value="JAD23138.1"/>
    <property type="molecule type" value="Transcribed_RNA"/>
</dbReference>
<dbReference type="AlphaFoldDB" id="A0A0A8YCF4"/>
<reference evidence="1" key="1">
    <citation type="submission" date="2014-09" db="EMBL/GenBank/DDBJ databases">
        <authorList>
            <person name="Magalhaes I.L.F."/>
            <person name="Oliveira U."/>
            <person name="Santos F.R."/>
            <person name="Vidigal T.H.D.A."/>
            <person name="Brescovit A.D."/>
            <person name="Santos A.J."/>
        </authorList>
    </citation>
    <scope>NUCLEOTIDE SEQUENCE</scope>
    <source>
        <tissue evidence="1">Shoot tissue taken approximately 20 cm above the soil surface</tissue>
    </source>
</reference>
<accession>A0A0A8YCF4</accession>
<organism evidence="1">
    <name type="scientific">Arundo donax</name>
    <name type="common">Giant reed</name>
    <name type="synonym">Donax arundinaceus</name>
    <dbReference type="NCBI Taxonomy" id="35708"/>
    <lineage>
        <taxon>Eukaryota</taxon>
        <taxon>Viridiplantae</taxon>
        <taxon>Streptophyta</taxon>
        <taxon>Embryophyta</taxon>
        <taxon>Tracheophyta</taxon>
        <taxon>Spermatophyta</taxon>
        <taxon>Magnoliopsida</taxon>
        <taxon>Liliopsida</taxon>
        <taxon>Poales</taxon>
        <taxon>Poaceae</taxon>
        <taxon>PACMAD clade</taxon>
        <taxon>Arundinoideae</taxon>
        <taxon>Arundineae</taxon>
        <taxon>Arundo</taxon>
    </lineage>
</organism>
<sequence length="26" mass="3235">MTCYGFLRQYIIAFHSMHSYFISYRV</sequence>
<name>A0A0A8YCF4_ARUDO</name>
<reference evidence="1" key="2">
    <citation type="journal article" date="2015" name="Data Brief">
        <title>Shoot transcriptome of the giant reed, Arundo donax.</title>
        <authorList>
            <person name="Barrero R.A."/>
            <person name="Guerrero F.D."/>
            <person name="Moolhuijzen P."/>
            <person name="Goolsby J.A."/>
            <person name="Tidwell J."/>
            <person name="Bellgard S.E."/>
            <person name="Bellgard M.I."/>
        </authorList>
    </citation>
    <scope>NUCLEOTIDE SEQUENCE</scope>
    <source>
        <tissue evidence="1">Shoot tissue taken approximately 20 cm above the soil surface</tissue>
    </source>
</reference>